<dbReference type="InterPro" id="IPR007197">
    <property type="entry name" value="rSAM"/>
</dbReference>
<dbReference type="GO" id="GO:0046872">
    <property type="term" value="F:metal ion binding"/>
    <property type="evidence" value="ECO:0007669"/>
    <property type="project" value="UniProtKB-KW"/>
</dbReference>
<dbReference type="InterPro" id="IPR013785">
    <property type="entry name" value="Aldolase_TIM"/>
</dbReference>
<dbReference type="KEGG" id="rher:EHE19_013560"/>
<organism evidence="8 9">
    <name type="scientific">Ruminiclostridium herbifermentans</name>
    <dbReference type="NCBI Taxonomy" id="2488810"/>
    <lineage>
        <taxon>Bacteria</taxon>
        <taxon>Bacillati</taxon>
        <taxon>Bacillota</taxon>
        <taxon>Clostridia</taxon>
        <taxon>Eubacteriales</taxon>
        <taxon>Oscillospiraceae</taxon>
        <taxon>Ruminiclostridium</taxon>
    </lineage>
</organism>
<keyword evidence="3" id="KW-0949">S-adenosyl-L-methionine</keyword>
<evidence type="ECO:0000313" key="9">
    <source>
        <dbReference type="Proteomes" id="UP000306409"/>
    </source>
</evidence>
<keyword evidence="6" id="KW-0411">Iron-sulfur</keyword>
<dbReference type="InterPro" id="IPR058240">
    <property type="entry name" value="rSAM_sf"/>
</dbReference>
<comment type="cofactor">
    <cofactor evidence="1">
        <name>[4Fe-4S] cluster</name>
        <dbReference type="ChEBI" id="CHEBI:49883"/>
    </cofactor>
</comment>
<evidence type="ECO:0000256" key="5">
    <source>
        <dbReference type="ARBA" id="ARBA00023004"/>
    </source>
</evidence>
<evidence type="ECO:0000256" key="3">
    <source>
        <dbReference type="ARBA" id="ARBA00022691"/>
    </source>
</evidence>
<accession>A0A4U7JB20</accession>
<evidence type="ECO:0000256" key="1">
    <source>
        <dbReference type="ARBA" id="ARBA00001966"/>
    </source>
</evidence>
<dbReference type="EMBL" id="CP061336">
    <property type="protein sequence ID" value="QNU65909.1"/>
    <property type="molecule type" value="Genomic_DNA"/>
</dbReference>
<feature type="domain" description="Radical SAM core" evidence="7">
    <location>
        <begin position="13"/>
        <end position="255"/>
    </location>
</feature>
<dbReference type="OrthoDB" id="9801689at2"/>
<dbReference type="GO" id="GO:0051539">
    <property type="term" value="F:4 iron, 4 sulfur cluster binding"/>
    <property type="evidence" value="ECO:0007669"/>
    <property type="project" value="UniProtKB-KW"/>
</dbReference>
<dbReference type="SFLD" id="SFLDS00029">
    <property type="entry name" value="Radical_SAM"/>
    <property type="match status" value="1"/>
</dbReference>
<gene>
    <name evidence="8" type="ORF">EHE19_013560</name>
</gene>
<dbReference type="RefSeq" id="WP_137698832.1">
    <property type="nucleotide sequence ID" value="NZ_CP061336.1"/>
</dbReference>
<dbReference type="PANTHER" id="PTHR11135">
    <property type="entry name" value="HISTONE ACETYLTRANSFERASE-RELATED"/>
    <property type="match status" value="1"/>
</dbReference>
<dbReference type="InterPro" id="IPR039661">
    <property type="entry name" value="ELP3"/>
</dbReference>
<dbReference type="SFLD" id="SFLDG01091">
    <property type="entry name" value="uncharacterized_CHP01210-like"/>
    <property type="match status" value="1"/>
</dbReference>
<dbReference type="SFLD" id="SFLDG01086">
    <property type="entry name" value="elongater_protein-like"/>
    <property type="match status" value="1"/>
</dbReference>
<dbReference type="Pfam" id="PF04055">
    <property type="entry name" value="Radical_SAM"/>
    <property type="match status" value="1"/>
</dbReference>
<dbReference type="SUPFAM" id="SSF102114">
    <property type="entry name" value="Radical SAM enzymes"/>
    <property type="match status" value="1"/>
</dbReference>
<keyword evidence="4" id="KW-0479">Metal-binding</keyword>
<proteinExistence type="predicted"/>
<dbReference type="InterPro" id="IPR005911">
    <property type="entry name" value="YhcC-like"/>
</dbReference>
<evidence type="ECO:0000259" key="7">
    <source>
        <dbReference type="PROSITE" id="PS51918"/>
    </source>
</evidence>
<protein>
    <submittedName>
        <fullName evidence="8">TIGR01212 family radical SAM protein</fullName>
    </submittedName>
</protein>
<reference evidence="8 9" key="1">
    <citation type="submission" date="2020-09" db="EMBL/GenBank/DDBJ databases">
        <title>Characterization and genome sequencing of Ruminiclostridium sp. nov. MA18.</title>
        <authorList>
            <person name="Rettenmaier R."/>
            <person name="Kowollik M.-L."/>
            <person name="Liebl W."/>
            <person name="Zverlov V."/>
        </authorList>
    </citation>
    <scope>NUCLEOTIDE SEQUENCE [LARGE SCALE GENOMIC DNA]</scope>
    <source>
        <strain evidence="8 9">MA18</strain>
    </source>
</reference>
<name>A0A4U7JB20_9FIRM</name>
<dbReference type="Pfam" id="PF16199">
    <property type="entry name" value="Radical_SAM_C"/>
    <property type="match status" value="1"/>
</dbReference>
<dbReference type="InterPro" id="IPR006638">
    <property type="entry name" value="Elp3/MiaA/NifB-like_rSAM"/>
</dbReference>
<evidence type="ECO:0000256" key="2">
    <source>
        <dbReference type="ARBA" id="ARBA00022485"/>
    </source>
</evidence>
<evidence type="ECO:0000256" key="4">
    <source>
        <dbReference type="ARBA" id="ARBA00022723"/>
    </source>
</evidence>
<keyword evidence="5" id="KW-0408">Iron</keyword>
<keyword evidence="2" id="KW-0004">4Fe-4S</keyword>
<evidence type="ECO:0000313" key="8">
    <source>
        <dbReference type="EMBL" id="QNU65909.1"/>
    </source>
</evidence>
<dbReference type="Proteomes" id="UP000306409">
    <property type="component" value="Chromosome"/>
</dbReference>
<dbReference type="GO" id="GO:0003824">
    <property type="term" value="F:catalytic activity"/>
    <property type="evidence" value="ECO:0007669"/>
    <property type="project" value="InterPro"/>
</dbReference>
<keyword evidence="9" id="KW-1185">Reference proteome</keyword>
<dbReference type="NCBIfam" id="TIGR01212">
    <property type="entry name" value="TIGR01212 family radical SAM protein"/>
    <property type="match status" value="1"/>
</dbReference>
<dbReference type="PROSITE" id="PS51918">
    <property type="entry name" value="RADICAL_SAM"/>
    <property type="match status" value="1"/>
</dbReference>
<dbReference type="SMART" id="SM00729">
    <property type="entry name" value="Elp3"/>
    <property type="match status" value="1"/>
</dbReference>
<dbReference type="Gene3D" id="3.20.20.70">
    <property type="entry name" value="Aldolase class I"/>
    <property type="match status" value="1"/>
</dbReference>
<dbReference type="AlphaFoldDB" id="A0A4U7JB20"/>
<evidence type="ECO:0000256" key="6">
    <source>
        <dbReference type="ARBA" id="ARBA00023014"/>
    </source>
</evidence>
<dbReference type="PANTHER" id="PTHR11135:SF1">
    <property type="entry name" value="PROTEIN YHCC"/>
    <property type="match status" value="1"/>
</dbReference>
<dbReference type="InterPro" id="IPR032432">
    <property type="entry name" value="Radical_SAM_C"/>
</dbReference>
<sequence length="316" mass="36148">MLYNKFSDYLRNKYGTKVYKLPLNLPVTCPNRDGNISKAGCIFCGEEGAGFENLSCEMSVSEQLKQNAKYIGKNYSSQKFIAYFQNYSNTYLPFELFVKNIEEACADDIVAIYISTRPDCISDRYMEFLAKLKGEKVIDIVIELGLQTVNYHTLKKLNRGHTLAEFIDAVTRIKKYQLEVCAHYITDLPMENIDDVVEGAKILSALGVSQVKCHSLFILKDTELEKQYLRGEALPITMDEFVDRTIAFLEHLNPDIVIQRLIGRAPADRTVFCNWSTSWWKIQDAIEMKMTEIGSFQGKRFNYLNGERGMGGYSTK</sequence>